<gene>
    <name evidence="1" type="ORF">F4820DRAFT_459786</name>
</gene>
<keyword evidence="1" id="KW-0378">Hydrolase</keyword>
<evidence type="ECO:0000313" key="2">
    <source>
        <dbReference type="Proteomes" id="UP001497700"/>
    </source>
</evidence>
<dbReference type="Proteomes" id="UP001497700">
    <property type="component" value="Unassembled WGS sequence"/>
</dbReference>
<comment type="caution">
    <text evidence="1">The sequence shown here is derived from an EMBL/GenBank/DDBJ whole genome shotgun (WGS) entry which is preliminary data.</text>
</comment>
<protein>
    <submittedName>
        <fullName evidence="1">Glycoside hydrolase family 3 protein</fullName>
    </submittedName>
</protein>
<sequence>MLTKLRGIFSVLSVFAASETVLLSAPPRGETSWSEAIEKASEFVSNLTLTEKIGVVSGGYLYPSLACVGSIGPISRLGFDGICFSDGPAGVARSDGVSVFPSGITVAATWDRELIYRRAVAIGEEFRAKGAHVVLGPSTGPMGRHARGGRNWEGFGPDPYLAGVSMNASVSGIQSTGVQACSKHLVANEQELQRTSSTAEDGTAIEAISSNVDDRTLHELYLWPFADAVKAGTSTIMCAYNRVNGNYSCANSDILTTFLKEELAFPGYVISDWFATHGTENFANEGLDIEMPGNVSTLAGPAYFGDRLLEAVNDGIVSEERLDDMAKRVMSPYFRLGQDDSFPTVDPSSGPVFLTYQFGHGSPLSAYYPEVDARDVRGEHAAIIREIGAAGTVLLKNINGALPLTNSSNVGVFGNDALYPTVGSVYFDIGGHSEGFEWGTYDIGGGSGTVRHTDLVTPLEAVQEKVKSFGGRVQILLDNDKITEGLFKTIYPVPEACLLFLKAYATEGVDRSSLDLEWNATQAVESTAAICPNTIVTIHGPGVVHMPWADNENVTAILAAHYPGEETGNAITDVLWGIVEPSGRLPYTIPKTLADYGPDIVESPERNATDGWQSNFDEGQLIDYRHFDAKDIEPLYEFGFGMSYTSFDMSDALEVDVTANLSALVDESQGIEPGGFIDLWTRVARVAVEVSNIGSRTGHAVPQLYVAFPQDTTPEGTPVKVLRGFHKVSLDAGESIAVQFELTRRDVSFWDPSAKQWVVPEGAFTFMAGFSSRDLKSTFETSILA</sequence>
<organism evidence="1 2">
    <name type="scientific">Hypoxylon rubiginosum</name>
    <dbReference type="NCBI Taxonomy" id="110542"/>
    <lineage>
        <taxon>Eukaryota</taxon>
        <taxon>Fungi</taxon>
        <taxon>Dikarya</taxon>
        <taxon>Ascomycota</taxon>
        <taxon>Pezizomycotina</taxon>
        <taxon>Sordariomycetes</taxon>
        <taxon>Xylariomycetidae</taxon>
        <taxon>Xylariales</taxon>
        <taxon>Hypoxylaceae</taxon>
        <taxon>Hypoxylon</taxon>
    </lineage>
</organism>
<dbReference type="EMBL" id="MU393513">
    <property type="protein sequence ID" value="KAI4863013.1"/>
    <property type="molecule type" value="Genomic_DNA"/>
</dbReference>
<reference evidence="1 2" key="1">
    <citation type="journal article" date="2022" name="New Phytol.">
        <title>Ecological generalism drives hyperdiversity of secondary metabolite gene clusters in xylarialean endophytes.</title>
        <authorList>
            <person name="Franco M.E.E."/>
            <person name="Wisecaver J.H."/>
            <person name="Arnold A.E."/>
            <person name="Ju Y.M."/>
            <person name="Slot J.C."/>
            <person name="Ahrendt S."/>
            <person name="Moore L.P."/>
            <person name="Eastman K.E."/>
            <person name="Scott K."/>
            <person name="Konkel Z."/>
            <person name="Mondo S.J."/>
            <person name="Kuo A."/>
            <person name="Hayes R.D."/>
            <person name="Haridas S."/>
            <person name="Andreopoulos B."/>
            <person name="Riley R."/>
            <person name="LaButti K."/>
            <person name="Pangilinan J."/>
            <person name="Lipzen A."/>
            <person name="Amirebrahimi M."/>
            <person name="Yan J."/>
            <person name="Adam C."/>
            <person name="Keymanesh K."/>
            <person name="Ng V."/>
            <person name="Louie K."/>
            <person name="Northen T."/>
            <person name="Drula E."/>
            <person name="Henrissat B."/>
            <person name="Hsieh H.M."/>
            <person name="Youens-Clark K."/>
            <person name="Lutzoni F."/>
            <person name="Miadlikowska J."/>
            <person name="Eastwood D.C."/>
            <person name="Hamelin R.C."/>
            <person name="Grigoriev I.V."/>
            <person name="U'Ren J.M."/>
        </authorList>
    </citation>
    <scope>NUCLEOTIDE SEQUENCE [LARGE SCALE GENOMIC DNA]</scope>
    <source>
        <strain evidence="1 2">CBS 119005</strain>
    </source>
</reference>
<evidence type="ECO:0000313" key="1">
    <source>
        <dbReference type="EMBL" id="KAI4863013.1"/>
    </source>
</evidence>
<name>A0ACB9YUX9_9PEZI</name>
<accession>A0ACB9YUX9</accession>
<keyword evidence="2" id="KW-1185">Reference proteome</keyword>
<proteinExistence type="predicted"/>